<feature type="region of interest" description="Disordered" evidence="1">
    <location>
        <begin position="81"/>
        <end position="112"/>
    </location>
</feature>
<gene>
    <name evidence="2" type="ORF">K0M31_017050</name>
</gene>
<protein>
    <submittedName>
        <fullName evidence="2">Uncharacterized protein</fullName>
    </submittedName>
</protein>
<proteinExistence type="predicted"/>
<evidence type="ECO:0000313" key="2">
    <source>
        <dbReference type="EMBL" id="KAK1117001.1"/>
    </source>
</evidence>
<dbReference type="Proteomes" id="UP001177670">
    <property type="component" value="Unassembled WGS sequence"/>
</dbReference>
<sequence>MGYAACEIERTEQNGTAERSRARAWYGWTRARARAWVRVRVYGCTGVRVRRGRRENQRARASSRYALPTGATTPMTFVRSVLRPGPAGNTEPLDPPSPTSELSGEPPRDDDEHRCIAAPNHRTILDLPPANLRLSSFFYLFRLASLNHRSLPHTHTPLPRNERFGTCLTRRRGHCESCCEISLVERQRDSSRYPLGRGL</sequence>
<evidence type="ECO:0000256" key="1">
    <source>
        <dbReference type="SAM" id="MobiDB-lite"/>
    </source>
</evidence>
<keyword evidence="3" id="KW-1185">Reference proteome</keyword>
<accession>A0AA40FDI4</accession>
<dbReference type="EMBL" id="JAHYIQ010000057">
    <property type="protein sequence ID" value="KAK1117001.1"/>
    <property type="molecule type" value="Genomic_DNA"/>
</dbReference>
<name>A0AA40FDI4_9HYME</name>
<organism evidence="2 3">
    <name type="scientific">Melipona bicolor</name>
    <dbReference type="NCBI Taxonomy" id="60889"/>
    <lineage>
        <taxon>Eukaryota</taxon>
        <taxon>Metazoa</taxon>
        <taxon>Ecdysozoa</taxon>
        <taxon>Arthropoda</taxon>
        <taxon>Hexapoda</taxon>
        <taxon>Insecta</taxon>
        <taxon>Pterygota</taxon>
        <taxon>Neoptera</taxon>
        <taxon>Endopterygota</taxon>
        <taxon>Hymenoptera</taxon>
        <taxon>Apocrita</taxon>
        <taxon>Aculeata</taxon>
        <taxon>Apoidea</taxon>
        <taxon>Anthophila</taxon>
        <taxon>Apidae</taxon>
        <taxon>Melipona</taxon>
    </lineage>
</organism>
<evidence type="ECO:0000313" key="3">
    <source>
        <dbReference type="Proteomes" id="UP001177670"/>
    </source>
</evidence>
<comment type="caution">
    <text evidence="2">The sequence shown here is derived from an EMBL/GenBank/DDBJ whole genome shotgun (WGS) entry which is preliminary data.</text>
</comment>
<dbReference type="AlphaFoldDB" id="A0AA40FDI4"/>
<reference evidence="2" key="1">
    <citation type="submission" date="2021-10" db="EMBL/GenBank/DDBJ databases">
        <title>Melipona bicolor Genome sequencing and assembly.</title>
        <authorList>
            <person name="Araujo N.S."/>
            <person name="Arias M.C."/>
        </authorList>
    </citation>
    <scope>NUCLEOTIDE SEQUENCE</scope>
    <source>
        <strain evidence="2">USP_2M_L1-L4_2017</strain>
        <tissue evidence="2">Whole body</tissue>
    </source>
</reference>